<keyword evidence="3" id="KW-1185">Reference proteome</keyword>
<comment type="caution">
    <text evidence="2">The sequence shown here is derived from an EMBL/GenBank/DDBJ whole genome shotgun (WGS) entry which is preliminary data.</text>
</comment>
<evidence type="ECO:0000259" key="1">
    <source>
        <dbReference type="PROSITE" id="PS50208"/>
    </source>
</evidence>
<dbReference type="AlphaFoldDB" id="X6LAC5"/>
<gene>
    <name evidence="2" type="ORF">RFI_39018</name>
</gene>
<reference evidence="2 3" key="1">
    <citation type="journal article" date="2013" name="Curr. Biol.">
        <title>The Genome of the Foraminiferan Reticulomyxa filosa.</title>
        <authorList>
            <person name="Glockner G."/>
            <person name="Hulsmann N."/>
            <person name="Schleicher M."/>
            <person name="Noegel A.A."/>
            <person name="Eichinger L."/>
            <person name="Gallinger C."/>
            <person name="Pawlowski J."/>
            <person name="Sierra R."/>
            <person name="Euteneuer U."/>
            <person name="Pillet L."/>
            <person name="Moustafa A."/>
            <person name="Platzer M."/>
            <person name="Groth M."/>
            <person name="Szafranski K."/>
            <person name="Schliwa M."/>
        </authorList>
    </citation>
    <scope>NUCLEOTIDE SEQUENCE [LARGE SCALE GENOMIC DNA]</scope>
</reference>
<dbReference type="GO" id="GO:0004197">
    <property type="term" value="F:cysteine-type endopeptidase activity"/>
    <property type="evidence" value="ECO:0007669"/>
    <property type="project" value="InterPro"/>
</dbReference>
<dbReference type="GO" id="GO:0006508">
    <property type="term" value="P:proteolysis"/>
    <property type="evidence" value="ECO:0007669"/>
    <property type="project" value="InterPro"/>
</dbReference>
<evidence type="ECO:0000313" key="3">
    <source>
        <dbReference type="Proteomes" id="UP000023152"/>
    </source>
</evidence>
<organism evidence="2 3">
    <name type="scientific">Reticulomyxa filosa</name>
    <dbReference type="NCBI Taxonomy" id="46433"/>
    <lineage>
        <taxon>Eukaryota</taxon>
        <taxon>Sar</taxon>
        <taxon>Rhizaria</taxon>
        <taxon>Retaria</taxon>
        <taxon>Foraminifera</taxon>
        <taxon>Monothalamids</taxon>
        <taxon>Reticulomyxidae</taxon>
        <taxon>Reticulomyxa</taxon>
    </lineage>
</organism>
<accession>X6LAC5</accession>
<dbReference type="PROSITE" id="PS50208">
    <property type="entry name" value="CASPASE_P20"/>
    <property type="match status" value="1"/>
</dbReference>
<dbReference type="Proteomes" id="UP000023152">
    <property type="component" value="Unassembled WGS sequence"/>
</dbReference>
<name>X6LAC5_RETFI</name>
<proteinExistence type="predicted"/>
<evidence type="ECO:0000313" key="2">
    <source>
        <dbReference type="EMBL" id="ETN98478.1"/>
    </source>
</evidence>
<dbReference type="InterPro" id="IPR029030">
    <property type="entry name" value="Caspase-like_dom_sf"/>
</dbReference>
<dbReference type="InterPro" id="IPR001309">
    <property type="entry name" value="Pept_C14_p20"/>
</dbReference>
<sequence length="340" mass="39385">MRKKKMAHVQLDSTATKCIYLSQLTHSELCDKICKVLDRSTLEMMAKMQFLMQIIGTDRAKLIETDEDVIQTFKTSKQPLFQLSWKYSLSANLNTTIRVVRNALVAMIGISEYDDNKKWANLPNIKEDDTVNFKDLFEKELNYDFVHNQEARMTKEGVKDFFSNLMLSRELHKNSMNYDALIVILCANGDEGDVLTSSDGKGVSIDEIRHSFDCDNLEAFKNCPKIFIVDIGRGDSIPKAYKMVMRGREQPLRYGHNDDGFFTIWSTTKGHKVADFSHLSTGIKDVFSRFKDNCSLHQMIHQVRNNIRKKNNGEWYCVEVQDTTLYDIILAPKKRHWIQR</sequence>
<dbReference type="EMBL" id="ASPP01046574">
    <property type="protein sequence ID" value="ETN98478.1"/>
    <property type="molecule type" value="Genomic_DNA"/>
</dbReference>
<protein>
    <recommendedName>
        <fullName evidence="1">Caspase family p20 domain-containing protein</fullName>
    </recommendedName>
</protein>
<feature type="domain" description="Caspase family p20" evidence="1">
    <location>
        <begin position="172"/>
        <end position="236"/>
    </location>
</feature>
<dbReference type="Gene3D" id="3.40.50.1460">
    <property type="match status" value="1"/>
</dbReference>
<dbReference type="SUPFAM" id="SSF52129">
    <property type="entry name" value="Caspase-like"/>
    <property type="match status" value="1"/>
</dbReference>